<evidence type="ECO:0000313" key="2">
    <source>
        <dbReference type="EMBL" id="AVG24397.1"/>
    </source>
</evidence>
<dbReference type="Pfam" id="PF00106">
    <property type="entry name" value="adh_short"/>
    <property type="match status" value="1"/>
</dbReference>
<name>A0A2L2BRZ2_9MICO</name>
<evidence type="ECO:0000256" key="1">
    <source>
        <dbReference type="ARBA" id="ARBA00023002"/>
    </source>
</evidence>
<dbReference type="PANTHER" id="PTHR43157:SF31">
    <property type="entry name" value="PHOSPHATIDYLINOSITOL-GLYCAN BIOSYNTHESIS CLASS F PROTEIN"/>
    <property type="match status" value="1"/>
</dbReference>
<keyword evidence="1" id="KW-0560">Oxidoreductase</keyword>
<dbReference type="Proteomes" id="UP000243077">
    <property type="component" value="Chromosome"/>
</dbReference>
<evidence type="ECO:0000313" key="3">
    <source>
        <dbReference type="Proteomes" id="UP000243077"/>
    </source>
</evidence>
<accession>A0A2L2BRZ2</accession>
<sequence length="261" mass="27993">MTGASSGIGRAAAIELARRGWHVAVAGRDPQRTRAVAEATGGDAFIADFDSLDNVRTLARQLLDTLPRIDALVNNAGGILGTRSESVDGFELTLQRNVLGSALLTETLLPTLVDHGARIVHTSSVMNRVAALRLDDLDYKSRGFQGGWRPYADAKLGVILYARSVMERSGLESYPVHPGYVATSFGPDTWLARTTLRLTRNLQISAPAGAAPLVHLVDTPELGVDNGTYFDGLLPGGKAHPLANNPETLQRYEEEVLARIG</sequence>
<dbReference type="KEGG" id="psai:C3B54_111455"/>
<dbReference type="SUPFAM" id="SSF51735">
    <property type="entry name" value="NAD(P)-binding Rossmann-fold domains"/>
    <property type="match status" value="1"/>
</dbReference>
<dbReference type="InterPro" id="IPR036291">
    <property type="entry name" value="NAD(P)-bd_dom_sf"/>
</dbReference>
<keyword evidence="3" id="KW-1185">Reference proteome</keyword>
<dbReference type="AlphaFoldDB" id="A0A2L2BRZ2"/>
<dbReference type="PANTHER" id="PTHR43157">
    <property type="entry name" value="PHOSPHATIDYLINOSITOL-GLYCAN BIOSYNTHESIS CLASS F PROTEIN-RELATED"/>
    <property type="match status" value="1"/>
</dbReference>
<organism evidence="2 3">
    <name type="scientific">Pontimonas salivibrio</name>
    <dbReference type="NCBI Taxonomy" id="1159327"/>
    <lineage>
        <taxon>Bacteria</taxon>
        <taxon>Bacillati</taxon>
        <taxon>Actinomycetota</taxon>
        <taxon>Actinomycetes</taxon>
        <taxon>Micrococcales</taxon>
        <taxon>Microbacteriaceae</taxon>
        <taxon>Pontimonas</taxon>
    </lineage>
</organism>
<dbReference type="GO" id="GO:0016491">
    <property type="term" value="F:oxidoreductase activity"/>
    <property type="evidence" value="ECO:0007669"/>
    <property type="project" value="UniProtKB-KW"/>
</dbReference>
<gene>
    <name evidence="2" type="ORF">C3B54_111455</name>
</gene>
<reference evidence="2 3" key="1">
    <citation type="submission" date="2018-02" db="EMBL/GenBank/DDBJ databases">
        <title>Complete genome of the streamlined marine actinobacterium Pontimonas salivibrio CL-TW6 adapted to coastal planktonic lifestype.</title>
        <authorList>
            <person name="Cho B.C."/>
            <person name="Hardies S.C."/>
            <person name="Jang G.I."/>
            <person name="Hwang C.Y."/>
        </authorList>
    </citation>
    <scope>NUCLEOTIDE SEQUENCE [LARGE SCALE GENOMIC DNA]</scope>
    <source>
        <strain evidence="2 3">CL-TW6</strain>
    </source>
</reference>
<proteinExistence type="predicted"/>
<dbReference type="InterPro" id="IPR002347">
    <property type="entry name" value="SDR_fam"/>
</dbReference>
<protein>
    <submittedName>
        <fullName evidence="2">NAD(P)-dependent short chain dehydrogenase</fullName>
    </submittedName>
</protein>
<dbReference type="EMBL" id="CP026923">
    <property type="protein sequence ID" value="AVG24397.1"/>
    <property type="molecule type" value="Genomic_DNA"/>
</dbReference>
<dbReference type="Gene3D" id="3.40.50.720">
    <property type="entry name" value="NAD(P)-binding Rossmann-like Domain"/>
    <property type="match status" value="1"/>
</dbReference>